<gene>
    <name evidence="1" type="ORF">AVEN_38528_1</name>
</gene>
<name>A0A4Y2MKI7_ARAVE</name>
<comment type="caution">
    <text evidence="1">The sequence shown here is derived from an EMBL/GenBank/DDBJ whole genome shotgun (WGS) entry which is preliminary data.</text>
</comment>
<sequence length="150" mass="17041">MEKENYKQCNCSTAVNAYKISLRSLITLNLRILTSKEQEFIIALYSNTKKEESSLNKMKYDCFNQLVVQASSAILLSKLPPTTEAVHQHCHRTFHQVQTWQGQCLNPSSWVLKLVNKSLTPIYTIKGPTPAKIVSLLVDVIKAVKKMQKC</sequence>
<evidence type="ECO:0000313" key="2">
    <source>
        <dbReference type="Proteomes" id="UP000499080"/>
    </source>
</evidence>
<evidence type="ECO:0000313" key="1">
    <source>
        <dbReference type="EMBL" id="GBN27002.1"/>
    </source>
</evidence>
<proteinExistence type="predicted"/>
<keyword evidence="2" id="KW-1185">Reference proteome</keyword>
<organism evidence="1 2">
    <name type="scientific">Araneus ventricosus</name>
    <name type="common">Orbweaver spider</name>
    <name type="synonym">Epeira ventricosa</name>
    <dbReference type="NCBI Taxonomy" id="182803"/>
    <lineage>
        <taxon>Eukaryota</taxon>
        <taxon>Metazoa</taxon>
        <taxon>Ecdysozoa</taxon>
        <taxon>Arthropoda</taxon>
        <taxon>Chelicerata</taxon>
        <taxon>Arachnida</taxon>
        <taxon>Araneae</taxon>
        <taxon>Araneomorphae</taxon>
        <taxon>Entelegynae</taxon>
        <taxon>Araneoidea</taxon>
        <taxon>Araneidae</taxon>
        <taxon>Araneus</taxon>
    </lineage>
</organism>
<accession>A0A4Y2MKI7</accession>
<dbReference type="AlphaFoldDB" id="A0A4Y2MKI7"/>
<dbReference type="EMBL" id="BGPR01007456">
    <property type="protein sequence ID" value="GBN27002.1"/>
    <property type="molecule type" value="Genomic_DNA"/>
</dbReference>
<protein>
    <submittedName>
        <fullName evidence="1">Uncharacterized protein</fullName>
    </submittedName>
</protein>
<dbReference type="Proteomes" id="UP000499080">
    <property type="component" value="Unassembled WGS sequence"/>
</dbReference>
<reference evidence="1 2" key="1">
    <citation type="journal article" date="2019" name="Sci. Rep.">
        <title>Orb-weaving spider Araneus ventricosus genome elucidates the spidroin gene catalogue.</title>
        <authorList>
            <person name="Kono N."/>
            <person name="Nakamura H."/>
            <person name="Ohtoshi R."/>
            <person name="Moran D.A.P."/>
            <person name="Shinohara A."/>
            <person name="Yoshida Y."/>
            <person name="Fujiwara M."/>
            <person name="Mori M."/>
            <person name="Tomita M."/>
            <person name="Arakawa K."/>
        </authorList>
    </citation>
    <scope>NUCLEOTIDE SEQUENCE [LARGE SCALE GENOMIC DNA]</scope>
</reference>